<dbReference type="Proteomes" id="UP000297989">
    <property type="component" value="Unassembled WGS sequence"/>
</dbReference>
<feature type="non-terminal residue" evidence="2">
    <location>
        <position position="85"/>
    </location>
</feature>
<name>A0A659SGD4_SALET</name>
<sequence length="85" mass="8803">LLLPLIGLALRYGRPFLHVFDAANNLFTHAGDRQPAAAPDAPVEPGVAEPHPQMTHGVASPSQASVRALPDAARSQSAPPGRAPP</sequence>
<protein>
    <submittedName>
        <fullName evidence="2">Penicillin-binding protein activator</fullName>
    </submittedName>
</protein>
<evidence type="ECO:0000256" key="1">
    <source>
        <dbReference type="SAM" id="MobiDB-lite"/>
    </source>
</evidence>
<comment type="caution">
    <text evidence="2">The sequence shown here is derived from an EMBL/GenBank/DDBJ whole genome shotgun (WGS) entry which is preliminary data.</text>
</comment>
<gene>
    <name evidence="2" type="ORF">C9F10_12005</name>
</gene>
<organism evidence="2 3">
    <name type="scientific">Salmonella enterica subsp. enterica serovar Poona</name>
    <dbReference type="NCBI Taxonomy" id="436295"/>
    <lineage>
        <taxon>Bacteria</taxon>
        <taxon>Pseudomonadati</taxon>
        <taxon>Pseudomonadota</taxon>
        <taxon>Gammaproteobacteria</taxon>
        <taxon>Enterobacterales</taxon>
        <taxon>Enterobacteriaceae</taxon>
        <taxon>Salmonella</taxon>
    </lineage>
</organism>
<dbReference type="AlphaFoldDB" id="A0A659SGD4"/>
<proteinExistence type="predicted"/>
<evidence type="ECO:0000313" key="3">
    <source>
        <dbReference type="Proteomes" id="UP000297989"/>
    </source>
</evidence>
<feature type="non-terminal residue" evidence="2">
    <location>
        <position position="1"/>
    </location>
</feature>
<accession>A0A659SGD4</accession>
<dbReference type="EMBL" id="PYKK01000861">
    <property type="protein sequence ID" value="TGD39779.1"/>
    <property type="molecule type" value="Genomic_DNA"/>
</dbReference>
<feature type="region of interest" description="Disordered" evidence="1">
    <location>
        <begin position="31"/>
        <end position="85"/>
    </location>
</feature>
<evidence type="ECO:0000313" key="2">
    <source>
        <dbReference type="EMBL" id="TGD39779.1"/>
    </source>
</evidence>
<reference evidence="2 3" key="1">
    <citation type="submission" date="2018-03" db="EMBL/GenBank/DDBJ databases">
        <title>Non-Typhoidal Salmonella genome sequencing and assembly.</title>
        <authorList>
            <person name="Matchawe C."/>
        </authorList>
    </citation>
    <scope>NUCLEOTIDE SEQUENCE [LARGE SCALE GENOMIC DNA]</scope>
    <source>
        <strain evidence="2 3">8EV</strain>
    </source>
</reference>